<dbReference type="InterPro" id="IPR003793">
    <property type="entry name" value="UPF0166"/>
</dbReference>
<accession>A0ABU0T0Z5</accession>
<dbReference type="SUPFAM" id="SSF54913">
    <property type="entry name" value="GlnB-like"/>
    <property type="match status" value="1"/>
</dbReference>
<dbReference type="Pfam" id="PF02641">
    <property type="entry name" value="DUF190"/>
    <property type="match status" value="1"/>
</dbReference>
<dbReference type="EMBL" id="JAUSZI010000002">
    <property type="protein sequence ID" value="MDQ1029495.1"/>
    <property type="molecule type" value="Genomic_DNA"/>
</dbReference>
<dbReference type="Gene3D" id="3.30.70.120">
    <property type="match status" value="1"/>
</dbReference>
<evidence type="ECO:0000313" key="2">
    <source>
        <dbReference type="EMBL" id="MDQ1029495.1"/>
    </source>
</evidence>
<comment type="similarity">
    <text evidence="1">Belongs to the UPF0166 family.</text>
</comment>
<dbReference type="InterPro" id="IPR011322">
    <property type="entry name" value="N-reg_PII-like_a/b"/>
</dbReference>
<keyword evidence="3" id="KW-1185">Reference proteome</keyword>
<gene>
    <name evidence="2" type="ORF">QF035_007077</name>
</gene>
<evidence type="ECO:0000256" key="1">
    <source>
        <dbReference type="ARBA" id="ARBA00010554"/>
    </source>
</evidence>
<name>A0ABU0T0Z5_9ACTN</name>
<dbReference type="InterPro" id="IPR015867">
    <property type="entry name" value="N-reg_PII/ATP_PRibTrfase_C"/>
</dbReference>
<protein>
    <submittedName>
        <fullName evidence="2">PII-like signaling protein</fullName>
    </submittedName>
</protein>
<dbReference type="RefSeq" id="WP_307524706.1">
    <property type="nucleotide sequence ID" value="NZ_JAUSZI010000002.1"/>
</dbReference>
<evidence type="ECO:0000313" key="3">
    <source>
        <dbReference type="Proteomes" id="UP001230328"/>
    </source>
</evidence>
<proteinExistence type="inferred from homology"/>
<reference evidence="2 3" key="1">
    <citation type="submission" date="2023-07" db="EMBL/GenBank/DDBJ databases">
        <title>Comparative genomics of wheat-associated soil bacteria to identify genetic determinants of phenazine resistance.</title>
        <authorList>
            <person name="Mouncey N."/>
        </authorList>
    </citation>
    <scope>NUCLEOTIDE SEQUENCE [LARGE SCALE GENOMIC DNA]</scope>
    <source>
        <strain evidence="2 3">V2I4</strain>
    </source>
</reference>
<organism evidence="2 3">
    <name type="scientific">Streptomyces umbrinus</name>
    <dbReference type="NCBI Taxonomy" id="67370"/>
    <lineage>
        <taxon>Bacteria</taxon>
        <taxon>Bacillati</taxon>
        <taxon>Actinomycetota</taxon>
        <taxon>Actinomycetes</taxon>
        <taxon>Kitasatosporales</taxon>
        <taxon>Streptomycetaceae</taxon>
        <taxon>Streptomyces</taxon>
        <taxon>Streptomyces phaeochromogenes group</taxon>
    </lineage>
</organism>
<comment type="caution">
    <text evidence="2">The sequence shown here is derived from an EMBL/GenBank/DDBJ whole genome shotgun (WGS) entry which is preliminary data.</text>
</comment>
<sequence length="104" mass="11226">MHDNALQVAIFVGELDAFRHRLLHIEIVTSTYEAGLADANPFPCVTGFGSPSHVRTVCPLPLSEGLPVAIVVSDGRGRYSVKEAAALDDCEVIRYVGCDAKDNR</sequence>
<dbReference type="Proteomes" id="UP001230328">
    <property type="component" value="Unassembled WGS sequence"/>
</dbReference>